<comment type="caution">
    <text evidence="3">The sequence shown here is derived from an EMBL/GenBank/DDBJ whole genome shotgun (WGS) entry which is preliminary data.</text>
</comment>
<accession>A0ABS1QRD5</accession>
<reference evidence="4" key="1">
    <citation type="submission" date="2021-01" db="EMBL/GenBank/DDBJ databases">
        <title>Genome public.</title>
        <authorList>
            <person name="Liu C."/>
            <person name="Sun Q."/>
        </authorList>
    </citation>
    <scope>NUCLEOTIDE SEQUENCE [LARGE SCALE GENOMIC DNA]</scope>
    <source>
        <strain evidence="4">CGMCC 1.18722</strain>
    </source>
</reference>
<dbReference type="PANTHER" id="PTHR38109:SF1">
    <property type="entry name" value="PROTEIN YCGL"/>
    <property type="match status" value="1"/>
</dbReference>
<dbReference type="Proteomes" id="UP000638570">
    <property type="component" value="Unassembled WGS sequence"/>
</dbReference>
<proteinExistence type="inferred from homology"/>
<gene>
    <name evidence="3" type="ORF">JKV55_08390</name>
</gene>
<evidence type="ECO:0000256" key="1">
    <source>
        <dbReference type="HAMAP-Rule" id="MF_01866"/>
    </source>
</evidence>
<organism evidence="3 4">
    <name type="scientific">Zobellella iuensis</name>
    <dbReference type="NCBI Taxonomy" id="2803811"/>
    <lineage>
        <taxon>Bacteria</taxon>
        <taxon>Pseudomonadati</taxon>
        <taxon>Pseudomonadota</taxon>
        <taxon>Gammaproteobacteria</taxon>
        <taxon>Aeromonadales</taxon>
        <taxon>Aeromonadaceae</taxon>
        <taxon>Zobellella</taxon>
    </lineage>
</organism>
<dbReference type="Gene3D" id="3.10.510.20">
    <property type="entry name" value="YcgL domain"/>
    <property type="match status" value="1"/>
</dbReference>
<feature type="domain" description="YcgL" evidence="2">
    <location>
        <begin position="1"/>
        <end position="85"/>
    </location>
</feature>
<name>A0ABS1QRD5_9GAMM</name>
<evidence type="ECO:0000259" key="2">
    <source>
        <dbReference type="PROSITE" id="PS51648"/>
    </source>
</evidence>
<dbReference type="EMBL" id="JAERTZ010000018">
    <property type="protein sequence ID" value="MBL1377346.1"/>
    <property type="molecule type" value="Genomic_DNA"/>
</dbReference>
<dbReference type="PROSITE" id="PS51648">
    <property type="entry name" value="YCGL"/>
    <property type="match status" value="1"/>
</dbReference>
<dbReference type="InterPro" id="IPR038068">
    <property type="entry name" value="YcgL-like_sf"/>
</dbReference>
<keyword evidence="4" id="KW-1185">Reference proteome</keyword>
<sequence>MLCVVYKSPKKADTYLFIERRDDFSRVPGSLLDTFGSPQLAMIVNLATKARLAQADIDKVRQALRTQGYYLQLPPPPENLLKAHLASAPQSPS</sequence>
<dbReference type="PANTHER" id="PTHR38109">
    <property type="entry name" value="PROTEIN YCGL"/>
    <property type="match status" value="1"/>
</dbReference>
<protein>
    <recommendedName>
        <fullName evidence="1">YcgL domain-containing protein JKV55_08390</fullName>
    </recommendedName>
</protein>
<dbReference type="InterPro" id="IPR027354">
    <property type="entry name" value="YcgL_dom"/>
</dbReference>
<dbReference type="HAMAP" id="MF_01866">
    <property type="entry name" value="UPF0745"/>
    <property type="match status" value="1"/>
</dbReference>
<dbReference type="Pfam" id="PF05166">
    <property type="entry name" value="YcgL"/>
    <property type="match status" value="1"/>
</dbReference>
<evidence type="ECO:0000313" key="4">
    <source>
        <dbReference type="Proteomes" id="UP000638570"/>
    </source>
</evidence>
<evidence type="ECO:0000313" key="3">
    <source>
        <dbReference type="EMBL" id="MBL1377346.1"/>
    </source>
</evidence>
<dbReference type="RefSeq" id="WP_202084095.1">
    <property type="nucleotide sequence ID" value="NZ_JAERTZ010000018.1"/>
</dbReference>
<dbReference type="SUPFAM" id="SSF160191">
    <property type="entry name" value="YcgL-like"/>
    <property type="match status" value="1"/>
</dbReference>